<name>A0AAV3P6E2_LITER</name>
<reference evidence="1 2" key="1">
    <citation type="submission" date="2024-01" db="EMBL/GenBank/DDBJ databases">
        <title>The complete chloroplast genome sequence of Lithospermum erythrorhizon: insights into the phylogenetic relationship among Boraginaceae species and the maternal lineages of purple gromwells.</title>
        <authorList>
            <person name="Okada T."/>
            <person name="Watanabe K."/>
        </authorList>
    </citation>
    <scope>NUCLEOTIDE SEQUENCE [LARGE SCALE GENOMIC DNA]</scope>
</reference>
<accession>A0AAV3P6E2</accession>
<organism evidence="1 2">
    <name type="scientific">Lithospermum erythrorhizon</name>
    <name type="common">Purple gromwell</name>
    <name type="synonym">Lithospermum officinale var. erythrorhizon</name>
    <dbReference type="NCBI Taxonomy" id="34254"/>
    <lineage>
        <taxon>Eukaryota</taxon>
        <taxon>Viridiplantae</taxon>
        <taxon>Streptophyta</taxon>
        <taxon>Embryophyta</taxon>
        <taxon>Tracheophyta</taxon>
        <taxon>Spermatophyta</taxon>
        <taxon>Magnoliopsida</taxon>
        <taxon>eudicotyledons</taxon>
        <taxon>Gunneridae</taxon>
        <taxon>Pentapetalae</taxon>
        <taxon>asterids</taxon>
        <taxon>lamiids</taxon>
        <taxon>Boraginales</taxon>
        <taxon>Boraginaceae</taxon>
        <taxon>Boraginoideae</taxon>
        <taxon>Lithospermeae</taxon>
        <taxon>Lithospermum</taxon>
    </lineage>
</organism>
<comment type="caution">
    <text evidence="1">The sequence shown here is derived from an EMBL/GenBank/DDBJ whole genome shotgun (WGS) entry which is preliminary data.</text>
</comment>
<dbReference type="AlphaFoldDB" id="A0AAV3P6E2"/>
<proteinExistence type="predicted"/>
<sequence>MALTERGNNTKFFHSHVRHRTKINSILELTNFNGNFITNEVDIRLLCQTHFNHLFNLPCSSHPDPTNFSTISNISHHLTPHQPDDLNRPFTSDEVRSALFQMPHFKSPGPDGFPAEFFQKHWNNVGESLSNETLSFLNNGHILKEI</sequence>
<gene>
    <name evidence="1" type="ORF">LIER_36198</name>
</gene>
<dbReference type="EMBL" id="BAABME010016399">
    <property type="protein sequence ID" value="GAA0145805.1"/>
    <property type="molecule type" value="Genomic_DNA"/>
</dbReference>
<evidence type="ECO:0000313" key="1">
    <source>
        <dbReference type="EMBL" id="GAA0145805.1"/>
    </source>
</evidence>
<dbReference type="Proteomes" id="UP001454036">
    <property type="component" value="Unassembled WGS sequence"/>
</dbReference>
<evidence type="ECO:0008006" key="3">
    <source>
        <dbReference type="Google" id="ProtNLM"/>
    </source>
</evidence>
<protein>
    <recommendedName>
        <fullName evidence="3">Reverse transcriptase</fullName>
    </recommendedName>
</protein>
<evidence type="ECO:0000313" key="2">
    <source>
        <dbReference type="Proteomes" id="UP001454036"/>
    </source>
</evidence>
<keyword evidence="2" id="KW-1185">Reference proteome</keyword>